<comment type="similarity">
    <text evidence="1 4">Belongs to the trimethylamine methyltransferase family.</text>
</comment>
<dbReference type="Gene3D" id="3.20.20.480">
    <property type="entry name" value="Trimethylamine methyltransferase-like"/>
    <property type="match status" value="1"/>
</dbReference>
<evidence type="ECO:0000256" key="1">
    <source>
        <dbReference type="ARBA" id="ARBA00007137"/>
    </source>
</evidence>
<keyword evidence="2 5" id="KW-0489">Methyltransferase</keyword>
<dbReference type="InterPro" id="IPR038601">
    <property type="entry name" value="MttB-like_sf"/>
</dbReference>
<protein>
    <recommendedName>
        <fullName evidence="4">Methyltransferase</fullName>
        <ecNumber evidence="4">2.1.1.-</ecNumber>
    </recommendedName>
</protein>
<name>A0A849VQX7_9HYPH</name>
<evidence type="ECO:0000313" key="6">
    <source>
        <dbReference type="Proteomes" id="UP000550508"/>
    </source>
</evidence>
<evidence type="ECO:0000256" key="4">
    <source>
        <dbReference type="PIRNR" id="PIRNR037567"/>
    </source>
</evidence>
<evidence type="ECO:0000256" key="3">
    <source>
        <dbReference type="ARBA" id="ARBA00022679"/>
    </source>
</evidence>
<comment type="caution">
    <text evidence="5">The sequence shown here is derived from an EMBL/GenBank/DDBJ whole genome shotgun (WGS) entry which is preliminary data.</text>
</comment>
<dbReference type="Pfam" id="PF06253">
    <property type="entry name" value="MTTB"/>
    <property type="match status" value="1"/>
</dbReference>
<dbReference type="InterPro" id="IPR010426">
    <property type="entry name" value="MTTB_MeTrfase"/>
</dbReference>
<dbReference type="AlphaFoldDB" id="A0A849VQX7"/>
<proteinExistence type="inferred from homology"/>
<dbReference type="RefSeq" id="WP_113281123.1">
    <property type="nucleotide sequence ID" value="NZ_JABUMX010000001.1"/>
</dbReference>
<dbReference type="EMBL" id="JABUMX010000001">
    <property type="protein sequence ID" value="NTS31109.1"/>
    <property type="molecule type" value="Genomic_DNA"/>
</dbReference>
<evidence type="ECO:0000256" key="2">
    <source>
        <dbReference type="ARBA" id="ARBA00022603"/>
    </source>
</evidence>
<dbReference type="Proteomes" id="UP000550508">
    <property type="component" value="Unassembled WGS sequence"/>
</dbReference>
<organism evidence="5 6">
    <name type="scientific">Phyllobacterium pellucidum</name>
    <dbReference type="NCBI Taxonomy" id="2740464"/>
    <lineage>
        <taxon>Bacteria</taxon>
        <taxon>Pseudomonadati</taxon>
        <taxon>Pseudomonadota</taxon>
        <taxon>Alphaproteobacteria</taxon>
        <taxon>Hyphomicrobiales</taxon>
        <taxon>Phyllobacteriaceae</taxon>
        <taxon>Phyllobacterium</taxon>
    </lineage>
</organism>
<keyword evidence="3 4" id="KW-0808">Transferase</keyword>
<dbReference type="PIRSF" id="PIRSF037567">
    <property type="entry name" value="MTTB_MeTrfase"/>
    <property type="match status" value="1"/>
</dbReference>
<dbReference type="GO" id="GO:0008168">
    <property type="term" value="F:methyltransferase activity"/>
    <property type="evidence" value="ECO:0007669"/>
    <property type="project" value="UniProtKB-KW"/>
</dbReference>
<dbReference type="GO" id="GO:0032259">
    <property type="term" value="P:methylation"/>
    <property type="evidence" value="ECO:0007669"/>
    <property type="project" value="UniProtKB-KW"/>
</dbReference>
<reference evidence="5 6" key="1">
    <citation type="submission" date="2020-05" db="EMBL/GenBank/DDBJ databases">
        <authorList>
            <person name="Kim M.K."/>
        </authorList>
    </citation>
    <scope>NUCLEOTIDE SEQUENCE [LARGE SCALE GENOMIC DNA]</scope>
    <source>
        <strain evidence="5 6">BT25</strain>
    </source>
</reference>
<accession>A0A849VQX7</accession>
<dbReference type="GO" id="GO:0015948">
    <property type="term" value="P:methanogenesis"/>
    <property type="evidence" value="ECO:0007669"/>
    <property type="project" value="UniProtKB-UniRule"/>
</dbReference>
<dbReference type="EC" id="2.1.1.-" evidence="4"/>
<keyword evidence="6" id="KW-1185">Reference proteome</keyword>
<gene>
    <name evidence="5" type="ORF">HQ945_07565</name>
</gene>
<evidence type="ECO:0000313" key="5">
    <source>
        <dbReference type="EMBL" id="NTS31109.1"/>
    </source>
</evidence>
<sequence length="510" mass="55548">MARSMLNRRERRLASAGSVRQMPFGGVTNRYPPIAIMSTDEIEAIHRASLRLLSETGIEILHDESRTLLKAAGADIDMSNLRVRFDPAMVEEKIRTVPSSFTLQARNPARNLTVGDGSLIFAATGGPAFVHDTDRGRRAGNYADMCDYIRVVQQLNVIHQEGGCPCEPTDLPPDSRHLDFYLAAIRLTDKNWQCWALGGYRVEDAIEMLCITLGQTREELRANPAALTVVNSNSPLRLDIPMGEGLCAMARAGQPVALTPFTLSGAMSPVTIAGALTQQNAEALALMTLSQVVAPGAPVLYGGFTSNVDMRTGSPAFGTPEYAKAQIASGQLARRYNVPFRSSNVTASNLVDVQAAYESGMSLWSTIMGGVSLIEHAAGWLEGGLTASFEKLILDAEMLQMMRSFLDPILVDEDSLAVDAISEVGPGGHFFGTGHTLARFENAFYEPMLSDWRNFENWSESGGRSGTDRANAIWKDLLRTYEQPPLDAGVDEALEAYVARRKEEIHAGKF</sequence>